<dbReference type="SUPFAM" id="SSF159501">
    <property type="entry name" value="EreA/ChaN-like"/>
    <property type="match status" value="1"/>
</dbReference>
<dbReference type="CDD" id="cd14727">
    <property type="entry name" value="ChanN-like"/>
    <property type="match status" value="1"/>
</dbReference>
<sequence>MVSRILPLLLMFPLVASPAVPAAAPAIALAEHPLLDTIVQRSDAQRLDREALLRRAASAEVLLLGEVHDNPEIHRLRAWLLARLVEAGRRPAVAFEQIDLEDNDAVHDCQRRGCDADALADAVNWSASAWPPFALYRPIFEVVLSQGLDIRPANPGRDTIRRLALGETEPEAALRALDESRPGVARAALEQTLRDSHCGMLPESALPGMVLAQTARDRAMAEALQAQGPQALMAGNGHIMASGVPWVLDRLGDTRPRLSIAWLEVEGGLTDLEKALDAAPPVDVIWFTVRTERPDPCAAFR</sequence>
<evidence type="ECO:0000259" key="2">
    <source>
        <dbReference type="Pfam" id="PF04187"/>
    </source>
</evidence>
<dbReference type="RefSeq" id="WP_311366116.1">
    <property type="nucleotide sequence ID" value="NZ_JAVRIC010000025.1"/>
</dbReference>
<keyword evidence="1" id="KW-0732">Signal</keyword>
<organism evidence="3 4">
    <name type="scientific">Banduia mediterranea</name>
    <dbReference type="NCBI Taxonomy" id="3075609"/>
    <lineage>
        <taxon>Bacteria</taxon>
        <taxon>Pseudomonadati</taxon>
        <taxon>Pseudomonadota</taxon>
        <taxon>Gammaproteobacteria</taxon>
        <taxon>Nevskiales</taxon>
        <taxon>Algiphilaceae</taxon>
        <taxon>Banduia</taxon>
    </lineage>
</organism>
<evidence type="ECO:0000313" key="4">
    <source>
        <dbReference type="Proteomes" id="UP001254608"/>
    </source>
</evidence>
<evidence type="ECO:0000313" key="3">
    <source>
        <dbReference type="EMBL" id="MDT0498703.1"/>
    </source>
</evidence>
<dbReference type="EMBL" id="JAVRIC010000025">
    <property type="protein sequence ID" value="MDT0498703.1"/>
    <property type="molecule type" value="Genomic_DNA"/>
</dbReference>
<dbReference type="Pfam" id="PF04187">
    <property type="entry name" value="Cofac_haem_bdg"/>
    <property type="match status" value="1"/>
</dbReference>
<dbReference type="Gene3D" id="3.40.50.11550">
    <property type="match status" value="2"/>
</dbReference>
<keyword evidence="3" id="KW-0449">Lipoprotein</keyword>
<feature type="signal peptide" evidence="1">
    <location>
        <begin position="1"/>
        <end position="22"/>
    </location>
</feature>
<evidence type="ECO:0000256" key="1">
    <source>
        <dbReference type="SAM" id="SignalP"/>
    </source>
</evidence>
<keyword evidence="4" id="KW-1185">Reference proteome</keyword>
<feature type="domain" description="Haem-binding uptake Tiki superfamily ChaN" evidence="2">
    <location>
        <begin position="52"/>
        <end position="248"/>
    </location>
</feature>
<gene>
    <name evidence="3" type="ORF">RM530_15240</name>
</gene>
<proteinExistence type="predicted"/>
<protein>
    <submittedName>
        <fullName evidence="3">ChaN family lipoprotein</fullName>
    </submittedName>
</protein>
<feature type="chain" id="PRO_5046943834" evidence="1">
    <location>
        <begin position="23"/>
        <end position="301"/>
    </location>
</feature>
<comment type="caution">
    <text evidence="3">The sequence shown here is derived from an EMBL/GenBank/DDBJ whole genome shotgun (WGS) entry which is preliminary data.</text>
</comment>
<accession>A0ABU2WMC2</accession>
<dbReference type="InterPro" id="IPR007314">
    <property type="entry name" value="Cofac_haem-bd_dom"/>
</dbReference>
<dbReference type="Proteomes" id="UP001254608">
    <property type="component" value="Unassembled WGS sequence"/>
</dbReference>
<name>A0ABU2WMC2_9GAMM</name>
<reference evidence="3 4" key="1">
    <citation type="submission" date="2023-09" db="EMBL/GenBank/DDBJ databases">
        <authorList>
            <person name="Rey-Velasco X."/>
        </authorList>
    </citation>
    <scope>NUCLEOTIDE SEQUENCE [LARGE SCALE GENOMIC DNA]</scope>
    <source>
        <strain evidence="3 4">W345</strain>
    </source>
</reference>